<dbReference type="Proteomes" id="UP000036520">
    <property type="component" value="Chromosome"/>
</dbReference>
<evidence type="ECO:0000313" key="2">
    <source>
        <dbReference type="EMBL" id="AKP53580.1"/>
    </source>
</evidence>
<dbReference type="PATRIC" id="fig|320787.5.peg.4643"/>
<evidence type="ECO:0000313" key="3">
    <source>
        <dbReference type="Proteomes" id="UP000036520"/>
    </source>
</evidence>
<keyword evidence="3" id="KW-1185">Reference proteome</keyword>
<sequence>MRKSIVLLLVTLLAIPGMAQKINEDYRLNIKRASSPVLIDGIVDEQAWADADVAKDFFMILPMDTSYADVKTEVMMTYDDKQIYLLVINHHGEEGPYYVESLRRDFAFGKNDNFLLFMDPFDDQTNGFSFGANAAGAQWDGIMYGGGSVDLSWDNKWVSKVQNYPDKWVFEAAIPFKSIRYKKGIKEWGINFSRKDLKSTEKSSWAPVPRQFPSASLAYTGTLVWDEAPPEAGMNVSVIPYVMGGMVKDNDRELPSDYQNRVGVDAKIAVSSSLNLDLTVNPDFSQVEVDRQITNLDRFELFYPERRQFFLENGDLFASFGYETIRPFFSRRIGLNAPIQFGARLSGKINKDWRIGAMNMQTGKVNETNTPAQNFTVLAGQRRVGQRSNIGVIFVNRTNVGSMPLDGDNPGDPISSYNRNAGFEYNLASSNGKWAGKAFVLKSFSPLKENESMVHAANIRYLGGNLIWEWKHEYVAPNYLAEVGYVPRNGYYRINPNASYLFFPKSRLILNHGPTINTSLFYDMEMEQTDNITEFSYGLKFRSQSILTAKYAYNHIILQRPFDPTNYSQFTLDAFTEHQWNSFGLEYISKPQSLFTYTLSSQYGGYFAEGERFNLNGEVGYRFQPYVGLSITGNYNQIDLPEPWGNNKFWLVGPRVDVTFTNTLFFTAFGQYNEQINNINLNTRFQWRFKPASDLYLVYTDNYLPAPFYVKNRTLALKFTYWWTL</sequence>
<reference evidence="2 3" key="1">
    <citation type="submission" date="2015-07" db="EMBL/GenBank/DDBJ databases">
        <authorList>
            <person name="Kim K.M."/>
        </authorList>
    </citation>
    <scope>NUCLEOTIDE SEQUENCE [LARGE SCALE GENOMIC DNA]</scope>
    <source>
        <strain evidence="2 3">KCTC 12363</strain>
    </source>
</reference>
<accession>A0A0H4PKM0</accession>
<feature type="domain" description="DUF5916" evidence="1">
    <location>
        <begin position="237"/>
        <end position="340"/>
    </location>
</feature>
<dbReference type="RefSeq" id="WP_048643674.1">
    <property type="nucleotide sequence ID" value="NZ_CP012040.1"/>
</dbReference>
<proteinExistence type="predicted"/>
<protein>
    <submittedName>
        <fullName evidence="2">Hydrolase</fullName>
    </submittedName>
</protein>
<dbReference type="Gene3D" id="2.60.40.1190">
    <property type="match status" value="1"/>
</dbReference>
<dbReference type="KEGG" id="camu:CA2015_4232"/>
<evidence type="ECO:0000259" key="1">
    <source>
        <dbReference type="Pfam" id="PF19313"/>
    </source>
</evidence>
<organism evidence="2 3">
    <name type="scientific">Cyclobacterium amurskyense</name>
    <dbReference type="NCBI Taxonomy" id="320787"/>
    <lineage>
        <taxon>Bacteria</taxon>
        <taxon>Pseudomonadati</taxon>
        <taxon>Bacteroidota</taxon>
        <taxon>Cytophagia</taxon>
        <taxon>Cytophagales</taxon>
        <taxon>Cyclobacteriaceae</taxon>
        <taxon>Cyclobacterium</taxon>
    </lineage>
</organism>
<dbReference type="CDD" id="cd09618">
    <property type="entry name" value="CBM9_like_2"/>
    <property type="match status" value="1"/>
</dbReference>
<dbReference type="SUPFAM" id="SSF49344">
    <property type="entry name" value="CBD9-like"/>
    <property type="match status" value="1"/>
</dbReference>
<dbReference type="GO" id="GO:0016787">
    <property type="term" value="F:hydrolase activity"/>
    <property type="evidence" value="ECO:0007669"/>
    <property type="project" value="UniProtKB-KW"/>
</dbReference>
<keyword evidence="2" id="KW-0378">Hydrolase</keyword>
<dbReference type="InterPro" id="IPR045670">
    <property type="entry name" value="DUF5916"/>
</dbReference>
<name>A0A0H4PKM0_9BACT</name>
<dbReference type="OrthoDB" id="9786766at2"/>
<dbReference type="AlphaFoldDB" id="A0A0H4PKM0"/>
<dbReference type="Pfam" id="PF19313">
    <property type="entry name" value="DUF5916"/>
    <property type="match status" value="1"/>
</dbReference>
<dbReference type="EMBL" id="CP012040">
    <property type="protein sequence ID" value="AKP53580.1"/>
    <property type="molecule type" value="Genomic_DNA"/>
</dbReference>
<dbReference type="STRING" id="320787.CA2015_4232"/>
<gene>
    <name evidence="2" type="ORF">CA2015_4232</name>
</gene>